<proteinExistence type="predicted"/>
<keyword evidence="3" id="KW-1185">Reference proteome</keyword>
<gene>
    <name evidence="2" type="ORF">ACFO3R_31990</name>
</gene>
<dbReference type="SUPFAM" id="SSF47413">
    <property type="entry name" value="lambda repressor-like DNA-binding domains"/>
    <property type="match status" value="1"/>
</dbReference>
<accession>A0ABV8NFH9</accession>
<dbReference type="InterPro" id="IPR010982">
    <property type="entry name" value="Lambda_DNA-bd_dom_sf"/>
</dbReference>
<name>A0ABV8NFH9_9ACTN</name>
<organism evidence="2 3">
    <name type="scientific">Streptomyces flavovirens</name>
    <dbReference type="NCBI Taxonomy" id="52258"/>
    <lineage>
        <taxon>Bacteria</taxon>
        <taxon>Bacillati</taxon>
        <taxon>Actinomycetota</taxon>
        <taxon>Actinomycetes</taxon>
        <taxon>Kitasatosporales</taxon>
        <taxon>Streptomycetaceae</taxon>
        <taxon>Streptomyces</taxon>
    </lineage>
</organism>
<dbReference type="SMART" id="SM00530">
    <property type="entry name" value="HTH_XRE"/>
    <property type="match status" value="1"/>
</dbReference>
<reference evidence="3" key="1">
    <citation type="journal article" date="2019" name="Int. J. Syst. Evol. Microbiol.">
        <title>The Global Catalogue of Microorganisms (GCM) 10K type strain sequencing project: providing services to taxonomists for standard genome sequencing and annotation.</title>
        <authorList>
            <consortium name="The Broad Institute Genomics Platform"/>
            <consortium name="The Broad Institute Genome Sequencing Center for Infectious Disease"/>
            <person name="Wu L."/>
            <person name="Ma J."/>
        </authorList>
    </citation>
    <scope>NUCLEOTIDE SEQUENCE [LARGE SCALE GENOMIC DNA]</scope>
    <source>
        <strain evidence="3">CCM 3243</strain>
    </source>
</reference>
<evidence type="ECO:0000313" key="3">
    <source>
        <dbReference type="Proteomes" id="UP001595871"/>
    </source>
</evidence>
<comment type="caution">
    <text evidence="2">The sequence shown here is derived from an EMBL/GenBank/DDBJ whole genome shotgun (WGS) entry which is preliminary data.</text>
</comment>
<evidence type="ECO:0000313" key="2">
    <source>
        <dbReference type="EMBL" id="MFC4190965.1"/>
    </source>
</evidence>
<dbReference type="InterPro" id="IPR001387">
    <property type="entry name" value="Cro/C1-type_HTH"/>
</dbReference>
<dbReference type="Proteomes" id="UP001595871">
    <property type="component" value="Unassembled WGS sequence"/>
</dbReference>
<sequence length="67" mass="7570">MCTLTWMRAQAGVTQQILAVHMKADPSYVSRLLSGEREISWQHVKAIVDCCDGNPDLIKPFWKRAPA</sequence>
<evidence type="ECO:0000259" key="1">
    <source>
        <dbReference type="SMART" id="SM00530"/>
    </source>
</evidence>
<dbReference type="EMBL" id="JBHSCF010000058">
    <property type="protein sequence ID" value="MFC4190965.1"/>
    <property type="molecule type" value="Genomic_DNA"/>
</dbReference>
<feature type="domain" description="HTH cro/C1-type" evidence="1">
    <location>
        <begin position="3"/>
        <end position="58"/>
    </location>
</feature>
<dbReference type="Pfam" id="PF13560">
    <property type="entry name" value="HTH_31"/>
    <property type="match status" value="1"/>
</dbReference>
<protein>
    <submittedName>
        <fullName evidence="2">Helix-turn-helix domain-containing protein</fullName>
    </submittedName>
</protein>
<dbReference type="CDD" id="cd00093">
    <property type="entry name" value="HTH_XRE"/>
    <property type="match status" value="1"/>
</dbReference>
<dbReference type="Gene3D" id="1.10.260.40">
    <property type="entry name" value="lambda repressor-like DNA-binding domains"/>
    <property type="match status" value="1"/>
</dbReference>
<dbReference type="RefSeq" id="WP_307817535.1">
    <property type="nucleotide sequence ID" value="NZ_BAAAYA010000010.1"/>
</dbReference>